<organism evidence="4 5">
    <name type="scientific">Melanomma pulvis-pyrius CBS 109.77</name>
    <dbReference type="NCBI Taxonomy" id="1314802"/>
    <lineage>
        <taxon>Eukaryota</taxon>
        <taxon>Fungi</taxon>
        <taxon>Dikarya</taxon>
        <taxon>Ascomycota</taxon>
        <taxon>Pezizomycotina</taxon>
        <taxon>Dothideomycetes</taxon>
        <taxon>Pleosporomycetidae</taxon>
        <taxon>Pleosporales</taxon>
        <taxon>Melanommataceae</taxon>
        <taxon>Melanomma</taxon>
    </lineage>
</organism>
<evidence type="ECO:0000313" key="4">
    <source>
        <dbReference type="EMBL" id="KAF2791405.1"/>
    </source>
</evidence>
<dbReference type="OrthoDB" id="62952at2759"/>
<evidence type="ECO:0000259" key="3">
    <source>
        <dbReference type="Pfam" id="PF24864"/>
    </source>
</evidence>
<name>A0A6A6X5K7_9PLEO</name>
<sequence>MAHFSPTTVASVHAQIMHTTPDSYAGLTSHPVPQLNHSAEEQSEWTHFDADLPYEPSHPCLVYVKRARDHFKRFVVPTPSPPFDPSQHVMPDLDHLSKWSKCHLLSLPKEVRLQIWRHVLTDTSISKLLVGIFREPSSPYKRHPRPAAPKFNVSLRRSVPININLLLANRFIYEEALPVLYSNAKFAPWDLEGLLPLFLDTLSPYARSCVRHIKLYLPSQVTSPTIRLDPSRPFFNWAITCAQVAKLNGSLHDVEIEGDWSIFEKKANRRAILAPLLKIKATKIFTPRAKGPEQTSNSDEEFQTLLAEVEQHFKANSKVRKERTEADALNRAAEIERIKRVQEAAAQAAEAQRQEDEANGMDREMEEWRRFAEANIKRMEKELSTVRGIEQFEKELKEHSRSEASIVDRARNDDESAVEDWDLVSVRSGASTPRARPASVLSKASDDMWTDTASTIVGKDDGGKYSDDSDVESDAESDAESESWEEL</sequence>
<gene>
    <name evidence="4" type="ORF">K505DRAFT_326892</name>
</gene>
<dbReference type="PANTHER" id="PTHR38790:SF4">
    <property type="entry name" value="2EXR DOMAIN-CONTAINING PROTEIN"/>
    <property type="match status" value="1"/>
</dbReference>
<dbReference type="Pfam" id="PF24864">
    <property type="entry name" value="DUF7730"/>
    <property type="match status" value="1"/>
</dbReference>
<dbReference type="AlphaFoldDB" id="A0A6A6X5K7"/>
<feature type="compositionally biased region" description="Basic and acidic residues" evidence="2">
    <location>
        <begin position="458"/>
        <end position="467"/>
    </location>
</feature>
<feature type="compositionally biased region" description="Acidic residues" evidence="2">
    <location>
        <begin position="468"/>
        <end position="487"/>
    </location>
</feature>
<feature type="coiled-coil region" evidence="1">
    <location>
        <begin position="332"/>
        <end position="364"/>
    </location>
</feature>
<proteinExistence type="predicted"/>
<keyword evidence="5" id="KW-1185">Reference proteome</keyword>
<feature type="domain" description="DUF7730" evidence="3">
    <location>
        <begin position="101"/>
        <end position="283"/>
    </location>
</feature>
<dbReference type="EMBL" id="MU002021">
    <property type="protein sequence ID" value="KAF2791405.1"/>
    <property type="molecule type" value="Genomic_DNA"/>
</dbReference>
<dbReference type="PANTHER" id="PTHR38790">
    <property type="entry name" value="2EXR DOMAIN-CONTAINING PROTEIN-RELATED"/>
    <property type="match status" value="1"/>
</dbReference>
<dbReference type="Proteomes" id="UP000799757">
    <property type="component" value="Unassembled WGS sequence"/>
</dbReference>
<evidence type="ECO:0000313" key="5">
    <source>
        <dbReference type="Proteomes" id="UP000799757"/>
    </source>
</evidence>
<evidence type="ECO:0000256" key="2">
    <source>
        <dbReference type="SAM" id="MobiDB-lite"/>
    </source>
</evidence>
<accession>A0A6A6X5K7</accession>
<dbReference type="InterPro" id="IPR056632">
    <property type="entry name" value="DUF7730"/>
</dbReference>
<feature type="region of interest" description="Disordered" evidence="2">
    <location>
        <begin position="428"/>
        <end position="487"/>
    </location>
</feature>
<protein>
    <recommendedName>
        <fullName evidence="3">DUF7730 domain-containing protein</fullName>
    </recommendedName>
</protein>
<keyword evidence="1" id="KW-0175">Coiled coil</keyword>
<reference evidence="4" key="1">
    <citation type="journal article" date="2020" name="Stud. Mycol.">
        <title>101 Dothideomycetes genomes: a test case for predicting lifestyles and emergence of pathogens.</title>
        <authorList>
            <person name="Haridas S."/>
            <person name="Albert R."/>
            <person name="Binder M."/>
            <person name="Bloem J."/>
            <person name="Labutti K."/>
            <person name="Salamov A."/>
            <person name="Andreopoulos B."/>
            <person name="Baker S."/>
            <person name="Barry K."/>
            <person name="Bills G."/>
            <person name="Bluhm B."/>
            <person name="Cannon C."/>
            <person name="Castanera R."/>
            <person name="Culley D."/>
            <person name="Daum C."/>
            <person name="Ezra D."/>
            <person name="Gonzalez J."/>
            <person name="Henrissat B."/>
            <person name="Kuo A."/>
            <person name="Liang C."/>
            <person name="Lipzen A."/>
            <person name="Lutzoni F."/>
            <person name="Magnuson J."/>
            <person name="Mondo S."/>
            <person name="Nolan M."/>
            <person name="Ohm R."/>
            <person name="Pangilinan J."/>
            <person name="Park H.-J."/>
            <person name="Ramirez L."/>
            <person name="Alfaro M."/>
            <person name="Sun H."/>
            <person name="Tritt A."/>
            <person name="Yoshinaga Y."/>
            <person name="Zwiers L.-H."/>
            <person name="Turgeon B."/>
            <person name="Goodwin S."/>
            <person name="Spatafora J."/>
            <person name="Crous P."/>
            <person name="Grigoriev I."/>
        </authorList>
    </citation>
    <scope>NUCLEOTIDE SEQUENCE</scope>
    <source>
        <strain evidence="4">CBS 109.77</strain>
    </source>
</reference>
<evidence type="ECO:0000256" key="1">
    <source>
        <dbReference type="SAM" id="Coils"/>
    </source>
</evidence>